<organism evidence="2 3">
    <name type="scientific">Linnemannia gamsii</name>
    <dbReference type="NCBI Taxonomy" id="64522"/>
    <lineage>
        <taxon>Eukaryota</taxon>
        <taxon>Fungi</taxon>
        <taxon>Fungi incertae sedis</taxon>
        <taxon>Mucoromycota</taxon>
        <taxon>Mortierellomycotina</taxon>
        <taxon>Mortierellomycetes</taxon>
        <taxon>Mortierellales</taxon>
        <taxon>Mortierellaceae</taxon>
        <taxon>Linnemannia</taxon>
    </lineage>
</organism>
<comment type="caution">
    <text evidence="2">The sequence shown here is derived from an EMBL/GenBank/DDBJ whole genome shotgun (WGS) entry which is preliminary data.</text>
</comment>
<feature type="compositionally biased region" description="Basic and acidic residues" evidence="1">
    <location>
        <begin position="136"/>
        <end position="161"/>
    </location>
</feature>
<feature type="region of interest" description="Disordered" evidence="1">
    <location>
        <begin position="263"/>
        <end position="287"/>
    </location>
</feature>
<evidence type="ECO:0000313" key="3">
    <source>
        <dbReference type="Proteomes" id="UP000823405"/>
    </source>
</evidence>
<feature type="region of interest" description="Disordered" evidence="1">
    <location>
        <begin position="190"/>
        <end position="240"/>
    </location>
</feature>
<dbReference type="AlphaFoldDB" id="A0A9P6RJL7"/>
<evidence type="ECO:0000256" key="1">
    <source>
        <dbReference type="SAM" id="MobiDB-lite"/>
    </source>
</evidence>
<dbReference type="EMBL" id="JAAAIN010000180">
    <property type="protein sequence ID" value="KAG0318698.1"/>
    <property type="molecule type" value="Genomic_DNA"/>
</dbReference>
<evidence type="ECO:0000313" key="2">
    <source>
        <dbReference type="EMBL" id="KAG0318698.1"/>
    </source>
</evidence>
<dbReference type="OrthoDB" id="2423903at2759"/>
<name>A0A9P6RJL7_9FUNG</name>
<dbReference type="Proteomes" id="UP000823405">
    <property type="component" value="Unassembled WGS sequence"/>
</dbReference>
<accession>A0A9P6RJL7</accession>
<gene>
    <name evidence="2" type="ORF">BGZ97_003415</name>
</gene>
<evidence type="ECO:0008006" key="4">
    <source>
        <dbReference type="Google" id="ProtNLM"/>
    </source>
</evidence>
<keyword evidence="3" id="KW-1185">Reference proteome</keyword>
<reference evidence="2" key="1">
    <citation type="journal article" date="2020" name="Fungal Divers.">
        <title>Resolving the Mortierellaceae phylogeny through synthesis of multi-gene phylogenetics and phylogenomics.</title>
        <authorList>
            <person name="Vandepol N."/>
            <person name="Liber J."/>
            <person name="Desiro A."/>
            <person name="Na H."/>
            <person name="Kennedy M."/>
            <person name="Barry K."/>
            <person name="Grigoriev I.V."/>
            <person name="Miller A.N."/>
            <person name="O'Donnell K."/>
            <person name="Stajich J.E."/>
            <person name="Bonito G."/>
        </authorList>
    </citation>
    <scope>NUCLEOTIDE SEQUENCE</scope>
    <source>
        <strain evidence="2">NVP60</strain>
    </source>
</reference>
<feature type="compositionally biased region" description="Basic residues" evidence="1">
    <location>
        <begin position="230"/>
        <end position="240"/>
    </location>
</feature>
<feature type="region of interest" description="Disordered" evidence="1">
    <location>
        <begin position="133"/>
        <end position="174"/>
    </location>
</feature>
<proteinExistence type="predicted"/>
<sequence length="344" mass="38455">MFRIIDKGLRGAFKWSLEDWEDFVEFLLGQQLDARLCRTEADIAIAADCLSKDIVLSQDSDFFAYNSVDMIWRPVGKQDEIKVLECNKRTVLARIGLSTTKFTALACISSNDCKKNISSLGINTNYKVTKGLTDAAKPERREAEKPQREARRFQKETELLKKPPPKIGTDPSQVGVLSIDLGTSCHVGATVSLPPGQAPATLSRPYGKKGDEKKKTTRRGRRRPGERNRQRAKPKARKLTKQPQYFDIVVKREAVSRPSAALPIDSKTGRRTPLEPLPGGPSRISRLPCRRSRVKTPRFASTLQRVELRKTIYTTSTATPTSGSMNGTPKCVVRRNSTRSPRAF</sequence>
<protein>
    <recommendedName>
        <fullName evidence="4">PIN domain-like protein</fullName>
    </recommendedName>
</protein>
<feature type="region of interest" description="Disordered" evidence="1">
    <location>
        <begin position="317"/>
        <end position="344"/>
    </location>
</feature>